<dbReference type="InterPro" id="IPR036291">
    <property type="entry name" value="NAD(P)-bd_dom_sf"/>
</dbReference>
<reference evidence="2" key="1">
    <citation type="submission" date="2018-05" db="EMBL/GenBank/DDBJ databases">
        <authorList>
            <person name="Lanie J.A."/>
            <person name="Ng W.-L."/>
            <person name="Kazmierczak K.M."/>
            <person name="Andrzejewski T.M."/>
            <person name="Davidsen T.M."/>
            <person name="Wayne K.J."/>
            <person name="Tettelin H."/>
            <person name="Glass J.I."/>
            <person name="Rusch D."/>
            <person name="Podicherti R."/>
            <person name="Tsui H.-C.T."/>
            <person name="Winkler M.E."/>
        </authorList>
    </citation>
    <scope>NUCLEOTIDE SEQUENCE</scope>
</reference>
<name>A0A383CGY7_9ZZZZ</name>
<feature type="domain" description="NAD-dependent epimerase/dehydratase" evidence="1">
    <location>
        <begin position="15"/>
        <end position="99"/>
    </location>
</feature>
<dbReference type="SUPFAM" id="SSF51735">
    <property type="entry name" value="NAD(P)-binding Rossmann-fold domains"/>
    <property type="match status" value="1"/>
</dbReference>
<dbReference type="InterPro" id="IPR001509">
    <property type="entry name" value="Epimerase_deHydtase"/>
</dbReference>
<dbReference type="Gene3D" id="3.40.50.720">
    <property type="entry name" value="NAD(P)-binding Rossmann-like Domain"/>
    <property type="match status" value="1"/>
</dbReference>
<evidence type="ECO:0000259" key="1">
    <source>
        <dbReference type="Pfam" id="PF01370"/>
    </source>
</evidence>
<dbReference type="EMBL" id="UINC01208773">
    <property type="protein sequence ID" value="SVE31482.1"/>
    <property type="molecule type" value="Genomic_DNA"/>
</dbReference>
<proteinExistence type="predicted"/>
<protein>
    <recommendedName>
        <fullName evidence="1">NAD-dependent epimerase/dehydratase domain-containing protein</fullName>
    </recommendedName>
</protein>
<dbReference type="AlphaFoldDB" id="A0A383CGY7"/>
<accession>A0A383CGY7</accession>
<organism evidence="2">
    <name type="scientific">marine metagenome</name>
    <dbReference type="NCBI Taxonomy" id="408172"/>
    <lineage>
        <taxon>unclassified sequences</taxon>
        <taxon>metagenomes</taxon>
        <taxon>ecological metagenomes</taxon>
    </lineage>
</organism>
<feature type="non-terminal residue" evidence="2">
    <location>
        <position position="100"/>
    </location>
</feature>
<sequence>MSKKIFGGIFKDKTVLVTGHTGFMGSWLTLWLNHLGANVMGYSLKPPTEPSLFESLKLNDSMNSMIADIREREILVDACKKNKPDIIFHLAAQPLVRQSY</sequence>
<evidence type="ECO:0000313" key="2">
    <source>
        <dbReference type="EMBL" id="SVE31482.1"/>
    </source>
</evidence>
<dbReference type="Pfam" id="PF01370">
    <property type="entry name" value="Epimerase"/>
    <property type="match status" value="1"/>
</dbReference>
<gene>
    <name evidence="2" type="ORF">METZ01_LOCUS484336</name>
</gene>